<evidence type="ECO:0000256" key="2">
    <source>
        <dbReference type="ARBA" id="ARBA00023015"/>
    </source>
</evidence>
<gene>
    <name evidence="6" type="primary">cmpR_1</name>
    <name evidence="6" type="ORF">ROA7450_00852</name>
</gene>
<protein>
    <submittedName>
        <fullName evidence="6">HTH-type transcriptional activator CmpR</fullName>
    </submittedName>
</protein>
<organism evidence="6 7">
    <name type="scientific">Roseovarius albus</name>
    <dbReference type="NCBI Taxonomy" id="1247867"/>
    <lineage>
        <taxon>Bacteria</taxon>
        <taxon>Pseudomonadati</taxon>
        <taxon>Pseudomonadota</taxon>
        <taxon>Alphaproteobacteria</taxon>
        <taxon>Rhodobacterales</taxon>
        <taxon>Roseobacteraceae</taxon>
        <taxon>Roseovarius</taxon>
    </lineage>
</organism>
<evidence type="ECO:0000256" key="1">
    <source>
        <dbReference type="ARBA" id="ARBA00009437"/>
    </source>
</evidence>
<evidence type="ECO:0000256" key="4">
    <source>
        <dbReference type="ARBA" id="ARBA00023163"/>
    </source>
</evidence>
<evidence type="ECO:0000259" key="5">
    <source>
        <dbReference type="PROSITE" id="PS50931"/>
    </source>
</evidence>
<dbReference type="GO" id="GO:0000976">
    <property type="term" value="F:transcription cis-regulatory region binding"/>
    <property type="evidence" value="ECO:0007669"/>
    <property type="project" value="TreeGrafter"/>
</dbReference>
<dbReference type="InterPro" id="IPR000847">
    <property type="entry name" value="LysR_HTH_N"/>
</dbReference>
<evidence type="ECO:0000256" key="3">
    <source>
        <dbReference type="ARBA" id="ARBA00023125"/>
    </source>
</evidence>
<evidence type="ECO:0000313" key="6">
    <source>
        <dbReference type="EMBL" id="SLN22506.1"/>
    </source>
</evidence>
<dbReference type="SUPFAM" id="SSF46785">
    <property type="entry name" value="Winged helix' DNA-binding domain"/>
    <property type="match status" value="1"/>
</dbReference>
<dbReference type="EMBL" id="FWFX01000002">
    <property type="protein sequence ID" value="SLN22506.1"/>
    <property type="molecule type" value="Genomic_DNA"/>
</dbReference>
<dbReference type="AlphaFoldDB" id="A0A1X6YIZ8"/>
<dbReference type="InterPro" id="IPR036388">
    <property type="entry name" value="WH-like_DNA-bd_sf"/>
</dbReference>
<evidence type="ECO:0000313" key="7">
    <source>
        <dbReference type="Proteomes" id="UP000193061"/>
    </source>
</evidence>
<dbReference type="PROSITE" id="PS50931">
    <property type="entry name" value="HTH_LYSR"/>
    <property type="match status" value="1"/>
</dbReference>
<dbReference type="Pfam" id="PF00126">
    <property type="entry name" value="HTH_1"/>
    <property type="match status" value="1"/>
</dbReference>
<reference evidence="6 7" key="1">
    <citation type="submission" date="2017-03" db="EMBL/GenBank/DDBJ databases">
        <authorList>
            <person name="Afonso C.L."/>
            <person name="Miller P.J."/>
            <person name="Scott M.A."/>
            <person name="Spackman E."/>
            <person name="Goraichik I."/>
            <person name="Dimitrov K.M."/>
            <person name="Suarez D.L."/>
            <person name="Swayne D.E."/>
        </authorList>
    </citation>
    <scope>NUCLEOTIDE SEQUENCE [LARGE SCALE GENOMIC DNA]</scope>
    <source>
        <strain evidence="6 7">CECT 7450</strain>
    </source>
</reference>
<comment type="similarity">
    <text evidence="1">Belongs to the LysR transcriptional regulatory family.</text>
</comment>
<accession>A0A1X6YIZ8</accession>
<dbReference type="CDD" id="cd05466">
    <property type="entry name" value="PBP2_LTTR_substrate"/>
    <property type="match status" value="1"/>
</dbReference>
<dbReference type="PRINTS" id="PR00039">
    <property type="entry name" value="HTHLYSR"/>
</dbReference>
<keyword evidence="3" id="KW-0238">DNA-binding</keyword>
<sequence length="288" mass="32349">MRYSQIKAFHNVAKYGGFSRAAEAIFQTQPALSEQVRRLEQDHDILLFHRDKKGVQLTSAGEHLFLLTKQFFEVEQQVEEYLSESGAAIEGQLRIIADSAHHVTDHLSRFRRRYPNVFVSLRTGNTTEILNELRTFNAEIGIVGSIDPGHEFTAVDLGATKITAFSVKGYLPRGIDSLSLKDLKNEQLVFREPGSKTRQKLEEEARKKKITLTPALEVEGREAMREVVAAGTGIGFVSEAEFGNDSRLVKIPLRDTTLSMSETMVHLATRRDVRVIRAFMDLTTGTTV</sequence>
<dbReference type="RefSeq" id="WP_085804395.1">
    <property type="nucleotide sequence ID" value="NZ_FWFX01000002.1"/>
</dbReference>
<dbReference type="Gene3D" id="1.10.10.10">
    <property type="entry name" value="Winged helix-like DNA-binding domain superfamily/Winged helix DNA-binding domain"/>
    <property type="match status" value="1"/>
</dbReference>
<dbReference type="Gene3D" id="3.40.190.290">
    <property type="match status" value="1"/>
</dbReference>
<keyword evidence="2" id="KW-0805">Transcription regulation</keyword>
<dbReference type="InterPro" id="IPR036390">
    <property type="entry name" value="WH_DNA-bd_sf"/>
</dbReference>
<keyword evidence="7" id="KW-1185">Reference proteome</keyword>
<name>A0A1X6YIZ8_9RHOB</name>
<dbReference type="PANTHER" id="PTHR30126">
    <property type="entry name" value="HTH-TYPE TRANSCRIPTIONAL REGULATOR"/>
    <property type="match status" value="1"/>
</dbReference>
<dbReference type="Pfam" id="PF03466">
    <property type="entry name" value="LysR_substrate"/>
    <property type="match status" value="1"/>
</dbReference>
<feature type="domain" description="HTH lysR-type" evidence="5">
    <location>
        <begin position="1"/>
        <end position="58"/>
    </location>
</feature>
<proteinExistence type="inferred from homology"/>
<dbReference type="PANTHER" id="PTHR30126:SF94">
    <property type="entry name" value="LYSR FAMILY TRANSCRIPTIONAL REGULATOR"/>
    <property type="match status" value="1"/>
</dbReference>
<dbReference type="Proteomes" id="UP000193061">
    <property type="component" value="Unassembled WGS sequence"/>
</dbReference>
<dbReference type="SUPFAM" id="SSF53850">
    <property type="entry name" value="Periplasmic binding protein-like II"/>
    <property type="match status" value="1"/>
</dbReference>
<dbReference type="GO" id="GO:0003700">
    <property type="term" value="F:DNA-binding transcription factor activity"/>
    <property type="evidence" value="ECO:0007669"/>
    <property type="project" value="InterPro"/>
</dbReference>
<dbReference type="OrthoDB" id="9803735at2"/>
<keyword evidence="4" id="KW-0804">Transcription</keyword>
<dbReference type="InterPro" id="IPR005119">
    <property type="entry name" value="LysR_subst-bd"/>
</dbReference>